<feature type="coiled-coil region" evidence="1">
    <location>
        <begin position="96"/>
        <end position="123"/>
    </location>
</feature>
<dbReference type="EMBL" id="PEKN01000001">
    <property type="protein sequence ID" value="PIK21508.1"/>
    <property type="molecule type" value="Genomic_DNA"/>
</dbReference>
<dbReference type="PANTHER" id="PTHR34825:SF1">
    <property type="entry name" value="AAA-ATPASE-LIKE DOMAIN-CONTAINING PROTEIN"/>
    <property type="match status" value="1"/>
</dbReference>
<name>A0A2G8IDD7_PREIN</name>
<organism evidence="3 4">
    <name type="scientific">Prevotella intermedia</name>
    <dbReference type="NCBI Taxonomy" id="28131"/>
    <lineage>
        <taxon>Bacteria</taxon>
        <taxon>Pseudomonadati</taxon>
        <taxon>Bacteroidota</taxon>
        <taxon>Bacteroidia</taxon>
        <taxon>Bacteroidales</taxon>
        <taxon>Prevotellaceae</taxon>
        <taxon>Prevotella</taxon>
    </lineage>
</organism>
<dbReference type="Gene3D" id="3.40.50.300">
    <property type="entry name" value="P-loop containing nucleotide triphosphate hydrolases"/>
    <property type="match status" value="1"/>
</dbReference>
<dbReference type="PANTHER" id="PTHR34825">
    <property type="entry name" value="CONSERVED PROTEIN, WITH A WEAK D-GALACTARATE DEHYDRATASE/ALTRONATE HYDROLASE DOMAIN"/>
    <property type="match status" value="1"/>
</dbReference>
<dbReference type="Proteomes" id="UP000230046">
    <property type="component" value="Unassembled WGS sequence"/>
</dbReference>
<dbReference type="AlphaFoldDB" id="A0A2G8IDD7"/>
<feature type="domain" description="AAA-ATPase-like" evidence="2">
    <location>
        <begin position="8"/>
        <end position="204"/>
    </location>
</feature>
<gene>
    <name evidence="3" type="ORF">CTI18_02395</name>
</gene>
<dbReference type="InterPro" id="IPR018631">
    <property type="entry name" value="AAA-ATPase-like_dom"/>
</dbReference>
<evidence type="ECO:0000256" key="1">
    <source>
        <dbReference type="SAM" id="Coils"/>
    </source>
</evidence>
<evidence type="ECO:0000313" key="3">
    <source>
        <dbReference type="EMBL" id="PIK21508.1"/>
    </source>
</evidence>
<dbReference type="Pfam" id="PF08011">
    <property type="entry name" value="PDDEXK_9"/>
    <property type="match status" value="1"/>
</dbReference>
<reference evidence="3 4" key="1">
    <citation type="submission" date="2017-11" db="EMBL/GenBank/DDBJ databases">
        <title>Genome sequencing of Prevotella intermedia KCOM 1653.</title>
        <authorList>
            <person name="Kook J.-K."/>
            <person name="Park S.-N."/>
            <person name="Lim Y.K."/>
        </authorList>
    </citation>
    <scope>NUCLEOTIDE SEQUENCE [LARGE SCALE GENOMIC DNA]</scope>
    <source>
        <strain evidence="3 4">KCOM 1653</strain>
    </source>
</reference>
<keyword evidence="1" id="KW-0175">Coiled coil</keyword>
<dbReference type="Pfam" id="PF09820">
    <property type="entry name" value="AAA-ATPase_like"/>
    <property type="match status" value="1"/>
</dbReference>
<evidence type="ECO:0000313" key="4">
    <source>
        <dbReference type="Proteomes" id="UP000230046"/>
    </source>
</evidence>
<dbReference type="SUPFAM" id="SSF52540">
    <property type="entry name" value="P-loop containing nucleoside triphosphate hydrolases"/>
    <property type="match status" value="1"/>
</dbReference>
<sequence length="554" mass="64164">MKNMQRYPIGIQTFANIIEEKWKYIDKTGYVYDLAQNNKFVFLSRPRRFGKSLLLSTLQAYFEGRKELFEGLQAGLRTTKWESFPVLRFDFSTAKHLNKESLISEIENKLAAYEQDYGRKNEHIHINQRLEGLIKAIYEKHQKQVVLLFDEYDAPLLDVLNQPEELAEIRQIMRNFYSPLKACDAYLRFVFLTGITKFSQLSIFSELNNLENISMRPEYAAICGITHDEMLSQLSEGIDAIATSHNYSREETIAKLRKYYDGYHFSKQSPDIYNPFSLLQAMKARSFDSYWFASGTPTFIVEQMKRFDVHPQDIGRIEVTSDQFDRPTEAMTSILPLLYQSGYITIKDYEQKFNLYTLDISNHEVRVGLLQSLLPLVVGSYKESPAISLVTNMAIALSQDRFSDVMEQMKIFLGSLPPTDNTKYEGHYQSLLYLLFSLLTRYCDVEVRTPQGRVDVVVESDNKVYIIEVKLDGSADEALSQIDTRNYPERFVLKGKPIMKVGVNFSSQTRNIEDYILQPYSQEAEPYTYKEGNTSFYTTKTRNLNCADTPAQLE</sequence>
<proteinExistence type="predicted"/>
<accession>A0A2G8IDD7</accession>
<dbReference type="InterPro" id="IPR027417">
    <property type="entry name" value="P-loop_NTPase"/>
</dbReference>
<comment type="caution">
    <text evidence="3">The sequence shown here is derived from an EMBL/GenBank/DDBJ whole genome shotgun (WGS) entry which is preliminary data.</text>
</comment>
<evidence type="ECO:0000259" key="2">
    <source>
        <dbReference type="Pfam" id="PF09820"/>
    </source>
</evidence>
<protein>
    <submittedName>
        <fullName evidence="3">AAA family ATPase</fullName>
    </submittedName>
</protein>
<dbReference type="InterPro" id="IPR012547">
    <property type="entry name" value="PDDEXK_9"/>
</dbReference>